<evidence type="ECO:0000256" key="4">
    <source>
        <dbReference type="ARBA" id="ARBA00035204"/>
    </source>
</evidence>
<keyword evidence="3 5" id="KW-0687">Ribonucleoprotein</keyword>
<feature type="compositionally biased region" description="Low complexity" evidence="6">
    <location>
        <begin position="143"/>
        <end position="161"/>
    </location>
</feature>
<keyword evidence="2 5" id="KW-0689">Ribosomal protein</keyword>
<evidence type="ECO:0000313" key="7">
    <source>
        <dbReference type="EMBL" id="QGS52365.1"/>
    </source>
</evidence>
<comment type="similarity">
    <text evidence="1 5">Belongs to the universal ribosomal protein uL29 family.</text>
</comment>
<keyword evidence="8" id="KW-1185">Reference proteome</keyword>
<reference evidence="7 8" key="1">
    <citation type="submission" date="2019-11" db="EMBL/GenBank/DDBJ databases">
        <title>Complete genome sequence of Spiroplasma tabanidicola TAUS-1 (DSM 22603).</title>
        <authorList>
            <person name="Huang C.-T."/>
            <person name="Lin Y.-C."/>
            <person name="Kuo C.-H."/>
        </authorList>
    </citation>
    <scope>NUCLEOTIDE SEQUENCE [LARGE SCALE GENOMIC DNA]</scope>
    <source>
        <strain evidence="7 8">TAUS-1</strain>
    </source>
</reference>
<dbReference type="PROSITE" id="PS00579">
    <property type="entry name" value="RIBOSOMAL_L29"/>
    <property type="match status" value="1"/>
</dbReference>
<name>A0A6I6CBM1_9MOLU</name>
<dbReference type="KEGG" id="stab:STABA_v1c10170"/>
<dbReference type="Gene3D" id="1.10.287.310">
    <property type="match status" value="1"/>
</dbReference>
<dbReference type="CDD" id="cd00427">
    <property type="entry name" value="Ribosomal_L29_HIP"/>
    <property type="match status" value="1"/>
</dbReference>
<dbReference type="HAMAP" id="MF_00374">
    <property type="entry name" value="Ribosomal_uL29"/>
    <property type="match status" value="1"/>
</dbReference>
<feature type="region of interest" description="Disordered" evidence="6">
    <location>
        <begin position="180"/>
        <end position="204"/>
    </location>
</feature>
<gene>
    <name evidence="5 7" type="primary">rpmC</name>
    <name evidence="7" type="ORF">STABA_v1c10170</name>
</gene>
<dbReference type="InterPro" id="IPR036049">
    <property type="entry name" value="Ribosomal_uL29_sf"/>
</dbReference>
<dbReference type="PANTHER" id="PTHR10916:SF0">
    <property type="entry name" value="LARGE RIBOSOMAL SUBUNIT PROTEIN UL29C"/>
    <property type="match status" value="1"/>
</dbReference>
<protein>
    <recommendedName>
        <fullName evidence="4 5">Large ribosomal subunit protein uL29</fullName>
    </recommendedName>
</protein>
<accession>A0A6I6CBM1</accession>
<organism evidence="7 8">
    <name type="scientific">Spiroplasma tabanidicola</name>
    <dbReference type="NCBI Taxonomy" id="324079"/>
    <lineage>
        <taxon>Bacteria</taxon>
        <taxon>Bacillati</taxon>
        <taxon>Mycoplasmatota</taxon>
        <taxon>Mollicutes</taxon>
        <taxon>Entomoplasmatales</taxon>
        <taxon>Spiroplasmataceae</taxon>
        <taxon>Spiroplasma</taxon>
    </lineage>
</organism>
<evidence type="ECO:0000256" key="3">
    <source>
        <dbReference type="ARBA" id="ARBA00023274"/>
    </source>
</evidence>
<evidence type="ECO:0000256" key="5">
    <source>
        <dbReference type="HAMAP-Rule" id="MF_00374"/>
    </source>
</evidence>
<dbReference type="EMBL" id="CP046276">
    <property type="protein sequence ID" value="QGS52365.1"/>
    <property type="molecule type" value="Genomic_DNA"/>
</dbReference>
<feature type="region of interest" description="Disordered" evidence="6">
    <location>
        <begin position="131"/>
        <end position="161"/>
    </location>
</feature>
<dbReference type="GO" id="GO:0006412">
    <property type="term" value="P:translation"/>
    <property type="evidence" value="ECO:0007669"/>
    <property type="project" value="UniProtKB-UniRule"/>
</dbReference>
<dbReference type="NCBIfam" id="TIGR00012">
    <property type="entry name" value="L29"/>
    <property type="match status" value="1"/>
</dbReference>
<evidence type="ECO:0000256" key="2">
    <source>
        <dbReference type="ARBA" id="ARBA00022980"/>
    </source>
</evidence>
<dbReference type="InterPro" id="IPR001854">
    <property type="entry name" value="Ribosomal_uL29"/>
</dbReference>
<evidence type="ECO:0000313" key="8">
    <source>
        <dbReference type="Proteomes" id="UP000424468"/>
    </source>
</evidence>
<dbReference type="InterPro" id="IPR018254">
    <property type="entry name" value="Ribosomal_uL29_CS"/>
</dbReference>
<evidence type="ECO:0000256" key="6">
    <source>
        <dbReference type="SAM" id="MobiDB-lite"/>
    </source>
</evidence>
<dbReference type="FunFam" id="1.10.287.310:FF:000001">
    <property type="entry name" value="50S ribosomal protein L29"/>
    <property type="match status" value="1"/>
</dbReference>
<dbReference type="PANTHER" id="PTHR10916">
    <property type="entry name" value="60S RIBOSOMAL PROTEIN L35/50S RIBOSOMAL PROTEIN L29"/>
    <property type="match status" value="1"/>
</dbReference>
<dbReference type="InterPro" id="IPR050063">
    <property type="entry name" value="Ribosomal_protein_uL29"/>
</dbReference>
<evidence type="ECO:0000256" key="1">
    <source>
        <dbReference type="ARBA" id="ARBA00009254"/>
    </source>
</evidence>
<dbReference type="Proteomes" id="UP000424468">
    <property type="component" value="Chromosome"/>
</dbReference>
<dbReference type="SUPFAM" id="SSF46561">
    <property type="entry name" value="Ribosomal protein L29 (L29p)"/>
    <property type="match status" value="1"/>
</dbReference>
<dbReference type="GO" id="GO:0022625">
    <property type="term" value="C:cytosolic large ribosomal subunit"/>
    <property type="evidence" value="ECO:0007669"/>
    <property type="project" value="TreeGrafter"/>
</dbReference>
<proteinExistence type="inferred from homology"/>
<sequence length="359" mass="38081">MSKVADLVLELRAKSVADLIKQSEDHKAELFALRFQAAVGSLEQTHKINALRKNIARIETLLAERKRAGEVTKNIVVKPDYAKAVDNAEQAGKAVRAKQREMLEKMQQEQYGQGSVSDNAIEAAMAAAVEGNTEASSDNNVEAKSSAKPAAKKAGASKPEAPVEVVAEAKAVVKEVKAKAKEVKAENNLEKAEEKVSKAKAEAKPVAEAKAKVAKAKVAEAKAEVEEAQVEVKVAKAKVASKKSSSTSVEEPKPVGIGKPAVATKKAKVAEAKTIEVEVGEAKATGKGKAALGEVKTKKIKVEAAKGEDIEAIDLKLSKKPKDIKTYTYGSNADEAKKQIDEANKKLAAKKDTKTKGAK</sequence>
<dbReference type="Pfam" id="PF00831">
    <property type="entry name" value="Ribosomal_L29"/>
    <property type="match status" value="1"/>
</dbReference>
<dbReference type="AlphaFoldDB" id="A0A6I6CBM1"/>
<dbReference type="GO" id="GO:0003735">
    <property type="term" value="F:structural constituent of ribosome"/>
    <property type="evidence" value="ECO:0007669"/>
    <property type="project" value="InterPro"/>
</dbReference>